<reference evidence="2 3" key="1">
    <citation type="journal article" date="2014" name="PLoS Genet.">
        <title>Phylogenetically driven sequencing of extremely halophilic archaea reveals strategies for static and dynamic osmo-response.</title>
        <authorList>
            <person name="Becker E.A."/>
            <person name="Seitzer P.M."/>
            <person name="Tritt A."/>
            <person name="Larsen D."/>
            <person name="Krusor M."/>
            <person name="Yao A.I."/>
            <person name="Wu D."/>
            <person name="Madern D."/>
            <person name="Eisen J.A."/>
            <person name="Darling A.E."/>
            <person name="Facciotti M.T."/>
        </authorList>
    </citation>
    <scope>NUCLEOTIDE SEQUENCE [LARGE SCALE GENOMIC DNA]</scope>
    <source>
        <strain evidence="2 3">DSM 8989</strain>
    </source>
</reference>
<evidence type="ECO:0000256" key="1">
    <source>
        <dbReference type="SAM" id="Phobius"/>
    </source>
</evidence>
<dbReference type="PATRIC" id="fig|1227456.3.peg.2328"/>
<comment type="caution">
    <text evidence="2">The sequence shown here is derived from an EMBL/GenBank/DDBJ whole genome shotgun (WGS) entry which is preliminary data.</text>
</comment>
<dbReference type="RefSeq" id="WP_005043473.1">
    <property type="nucleotide sequence ID" value="NZ_AOME01000054.1"/>
</dbReference>
<dbReference type="EMBL" id="AOME01000054">
    <property type="protein sequence ID" value="EMA52709.1"/>
    <property type="molecule type" value="Genomic_DNA"/>
</dbReference>
<feature type="non-terminal residue" evidence="2">
    <location>
        <position position="1"/>
    </location>
</feature>
<evidence type="ECO:0000313" key="3">
    <source>
        <dbReference type="Proteomes" id="UP000011625"/>
    </source>
</evidence>
<accession>M0N6F4</accession>
<keyword evidence="1" id="KW-0812">Transmembrane</keyword>
<feature type="transmembrane region" description="Helical" evidence="1">
    <location>
        <begin position="40"/>
        <end position="62"/>
    </location>
</feature>
<dbReference type="Proteomes" id="UP000011625">
    <property type="component" value="Unassembled WGS sequence"/>
</dbReference>
<feature type="transmembrane region" description="Helical" evidence="1">
    <location>
        <begin position="99"/>
        <end position="118"/>
    </location>
</feature>
<proteinExistence type="predicted"/>
<gene>
    <name evidence="2" type="ORF">C450_11448</name>
</gene>
<organism evidence="2 3">
    <name type="scientific">Halococcus salifodinae DSM 8989</name>
    <dbReference type="NCBI Taxonomy" id="1227456"/>
    <lineage>
        <taxon>Archaea</taxon>
        <taxon>Methanobacteriati</taxon>
        <taxon>Methanobacteriota</taxon>
        <taxon>Stenosarchaea group</taxon>
        <taxon>Halobacteria</taxon>
        <taxon>Halobacteriales</taxon>
        <taxon>Halococcaceae</taxon>
        <taxon>Halococcus</taxon>
    </lineage>
</organism>
<name>M0N6F4_9EURY</name>
<dbReference type="OrthoDB" id="307354at2157"/>
<protein>
    <submittedName>
        <fullName evidence="2">Zinc/iron permease</fullName>
    </submittedName>
</protein>
<keyword evidence="1" id="KW-1133">Transmembrane helix</keyword>
<feature type="transmembrane region" description="Helical" evidence="1">
    <location>
        <begin position="69"/>
        <end position="87"/>
    </location>
</feature>
<keyword evidence="1" id="KW-0472">Membrane</keyword>
<keyword evidence="3" id="KW-1185">Reference proteome</keyword>
<dbReference type="AlphaFoldDB" id="M0N6F4"/>
<evidence type="ECO:0000313" key="2">
    <source>
        <dbReference type="EMBL" id="EMA52709.1"/>
    </source>
</evidence>
<dbReference type="STRING" id="1227456.C450_11448"/>
<sequence length="119" mass="11797">ITFVGDAGTLPLFAAIVINNVPEGIGGASDMRSGGFSTTAILVLWTTTGIVLSLTVVAGSVFLREASPAALAVVRSFAGGAVLATLADATMPEAFEEGGPAVAIATAVGFLLTFALTLV</sequence>